<dbReference type="GO" id="GO:0005762">
    <property type="term" value="C:mitochondrial large ribosomal subunit"/>
    <property type="evidence" value="ECO:0007669"/>
    <property type="project" value="TreeGrafter"/>
</dbReference>
<evidence type="ECO:0000313" key="5">
    <source>
        <dbReference type="Proteomes" id="UP000014760"/>
    </source>
</evidence>
<evidence type="ECO:0000256" key="2">
    <source>
        <dbReference type="SAM" id="MobiDB-lite"/>
    </source>
</evidence>
<dbReference type="AlphaFoldDB" id="R7UQD2"/>
<evidence type="ECO:0008006" key="6">
    <source>
        <dbReference type="Google" id="ProtNLM"/>
    </source>
</evidence>
<sequence>MASQMRLKFNWRMPGAYHNIEQRLARGIWPWTEGPRARLPKHFKLRYIDKHMREPVAVHFIPDTRKYKVDRHKQMQPVQNVPVPLIFPREADEGLWGGEAFLQGMRKKGDDPHKPRVWRLWRPFLMPRVFYSEILDEWLTITVTLRTLDLVDEVAGFDHYILSMHEVDLRSRLGMKLKAKMLQRLADGNLKEEIQEKYAKYMIPEEEIEWVGLSIEEAERKQEELEEAQHRASIRPMKEKYMQDLIERMKNKSLGAEVEDEDGALPAFTSSGGWQDKLADMNPFKKS</sequence>
<dbReference type="FunCoup" id="R7UQD2">
    <property type="interactions" value="531"/>
</dbReference>
<reference evidence="4" key="3">
    <citation type="submission" date="2015-06" db="UniProtKB">
        <authorList>
            <consortium name="EnsemblMetazoa"/>
        </authorList>
    </citation>
    <scope>IDENTIFICATION</scope>
</reference>
<dbReference type="HOGENOM" id="CLU_078055_1_0_1"/>
<feature type="region of interest" description="Disordered" evidence="2">
    <location>
        <begin position="265"/>
        <end position="287"/>
    </location>
</feature>
<evidence type="ECO:0000313" key="4">
    <source>
        <dbReference type="EnsemblMetazoa" id="CapteP171915"/>
    </source>
</evidence>
<name>R7UQD2_CAPTE</name>
<dbReference type="EnsemblMetazoa" id="CapteT171915">
    <property type="protein sequence ID" value="CapteP171915"/>
    <property type="gene ID" value="CapteG171915"/>
</dbReference>
<protein>
    <recommendedName>
        <fullName evidence="6">39S ribosomal protein L28, mitochondrial</fullName>
    </recommendedName>
</protein>
<reference evidence="3 5" key="2">
    <citation type="journal article" date="2013" name="Nature">
        <title>Insights into bilaterian evolution from three spiralian genomes.</title>
        <authorList>
            <person name="Simakov O."/>
            <person name="Marletaz F."/>
            <person name="Cho S.J."/>
            <person name="Edsinger-Gonzales E."/>
            <person name="Havlak P."/>
            <person name="Hellsten U."/>
            <person name="Kuo D.H."/>
            <person name="Larsson T."/>
            <person name="Lv J."/>
            <person name="Arendt D."/>
            <person name="Savage R."/>
            <person name="Osoegawa K."/>
            <person name="de Jong P."/>
            <person name="Grimwood J."/>
            <person name="Chapman J.A."/>
            <person name="Shapiro H."/>
            <person name="Aerts A."/>
            <person name="Otillar R.P."/>
            <person name="Terry A.Y."/>
            <person name="Boore J.L."/>
            <person name="Grigoriev I.V."/>
            <person name="Lindberg D.R."/>
            <person name="Seaver E.C."/>
            <person name="Weisblat D.A."/>
            <person name="Putnam N.H."/>
            <person name="Rokhsar D.S."/>
        </authorList>
    </citation>
    <scope>NUCLEOTIDE SEQUENCE</scope>
    <source>
        <strain evidence="3 5">I ESC-2004</strain>
    </source>
</reference>
<feature type="coiled-coil region" evidence="1">
    <location>
        <begin position="208"/>
        <end position="235"/>
    </location>
</feature>
<reference evidence="5" key="1">
    <citation type="submission" date="2012-12" db="EMBL/GenBank/DDBJ databases">
        <authorList>
            <person name="Hellsten U."/>
            <person name="Grimwood J."/>
            <person name="Chapman J.A."/>
            <person name="Shapiro H."/>
            <person name="Aerts A."/>
            <person name="Otillar R.P."/>
            <person name="Terry A.Y."/>
            <person name="Boore J.L."/>
            <person name="Simakov O."/>
            <person name="Marletaz F."/>
            <person name="Cho S.-J."/>
            <person name="Edsinger-Gonzales E."/>
            <person name="Havlak P."/>
            <person name="Kuo D.-H."/>
            <person name="Larsson T."/>
            <person name="Lv J."/>
            <person name="Arendt D."/>
            <person name="Savage R."/>
            <person name="Osoegawa K."/>
            <person name="de Jong P."/>
            <person name="Lindberg D.R."/>
            <person name="Seaver E.C."/>
            <person name="Weisblat D.A."/>
            <person name="Putnam N.H."/>
            <person name="Grigoriev I.V."/>
            <person name="Rokhsar D.S."/>
        </authorList>
    </citation>
    <scope>NUCLEOTIDE SEQUENCE</scope>
    <source>
        <strain evidence="5">I ESC-2004</strain>
    </source>
</reference>
<dbReference type="STRING" id="283909.R7UQD2"/>
<dbReference type="InterPro" id="IPR026569">
    <property type="entry name" value="Ribosomal_bL28"/>
</dbReference>
<proteinExistence type="predicted"/>
<dbReference type="EMBL" id="AMQN01006790">
    <property type="status" value="NOT_ANNOTATED_CDS"/>
    <property type="molecule type" value="Genomic_DNA"/>
</dbReference>
<dbReference type="PANTHER" id="PTHR13528:SF2">
    <property type="entry name" value="LARGE RIBOSOMAL SUBUNIT PROTEIN BL28M"/>
    <property type="match status" value="1"/>
</dbReference>
<keyword evidence="1" id="KW-0175">Coiled coil</keyword>
<dbReference type="OrthoDB" id="361870at2759"/>
<keyword evidence="5" id="KW-1185">Reference proteome</keyword>
<dbReference type="PANTHER" id="PTHR13528">
    <property type="entry name" value="39S RIBOSOMAL PROTEIN L28, MITOCHONDRIAL"/>
    <property type="match status" value="1"/>
</dbReference>
<dbReference type="GO" id="GO:0003735">
    <property type="term" value="F:structural constituent of ribosome"/>
    <property type="evidence" value="ECO:0007669"/>
    <property type="project" value="InterPro"/>
</dbReference>
<organism evidence="3">
    <name type="scientific">Capitella teleta</name>
    <name type="common">Polychaete worm</name>
    <dbReference type="NCBI Taxonomy" id="283909"/>
    <lineage>
        <taxon>Eukaryota</taxon>
        <taxon>Metazoa</taxon>
        <taxon>Spiralia</taxon>
        <taxon>Lophotrochozoa</taxon>
        <taxon>Annelida</taxon>
        <taxon>Polychaeta</taxon>
        <taxon>Sedentaria</taxon>
        <taxon>Scolecida</taxon>
        <taxon>Capitellidae</taxon>
        <taxon>Capitella</taxon>
    </lineage>
</organism>
<dbReference type="Proteomes" id="UP000014760">
    <property type="component" value="Unassembled WGS sequence"/>
</dbReference>
<dbReference type="EMBL" id="KB299138">
    <property type="protein sequence ID" value="ELU08323.1"/>
    <property type="molecule type" value="Genomic_DNA"/>
</dbReference>
<gene>
    <name evidence="3" type="ORF">CAPTEDRAFT_171915</name>
</gene>
<dbReference type="OMA" id="KMSNRLK"/>
<evidence type="ECO:0000313" key="3">
    <source>
        <dbReference type="EMBL" id="ELU08323.1"/>
    </source>
</evidence>
<evidence type="ECO:0000256" key="1">
    <source>
        <dbReference type="SAM" id="Coils"/>
    </source>
</evidence>
<accession>R7UQD2</accession>